<keyword evidence="2" id="KW-0732">Signal</keyword>
<proteinExistence type="predicted"/>
<dbReference type="RefSeq" id="XP_025380868.1">
    <property type="nucleotide sequence ID" value="XM_025519881.1"/>
</dbReference>
<dbReference type="EMBL" id="KZ819634">
    <property type="protein sequence ID" value="PWN93670.1"/>
    <property type="molecule type" value="Genomic_DNA"/>
</dbReference>
<protein>
    <submittedName>
        <fullName evidence="3">Uncharacterized protein</fullName>
    </submittedName>
</protein>
<dbReference type="AlphaFoldDB" id="A0A316YVT8"/>
<feature type="chain" id="PRO_5016412266" evidence="2">
    <location>
        <begin position="24"/>
        <end position="434"/>
    </location>
</feature>
<dbReference type="Proteomes" id="UP000245768">
    <property type="component" value="Unassembled WGS sequence"/>
</dbReference>
<accession>A0A316YVT8</accession>
<organism evidence="3 4">
    <name type="scientific">Acaromyces ingoldii</name>
    <dbReference type="NCBI Taxonomy" id="215250"/>
    <lineage>
        <taxon>Eukaryota</taxon>
        <taxon>Fungi</taxon>
        <taxon>Dikarya</taxon>
        <taxon>Basidiomycota</taxon>
        <taxon>Ustilaginomycotina</taxon>
        <taxon>Exobasidiomycetes</taxon>
        <taxon>Exobasidiales</taxon>
        <taxon>Cryptobasidiaceae</taxon>
        <taxon>Acaromyces</taxon>
    </lineage>
</organism>
<evidence type="ECO:0000256" key="2">
    <source>
        <dbReference type="SAM" id="SignalP"/>
    </source>
</evidence>
<evidence type="ECO:0000256" key="1">
    <source>
        <dbReference type="SAM" id="MobiDB-lite"/>
    </source>
</evidence>
<keyword evidence="4" id="KW-1185">Reference proteome</keyword>
<gene>
    <name evidence="3" type="ORF">FA10DRAFT_257917</name>
</gene>
<reference evidence="3" key="1">
    <citation type="journal article" date="2018" name="Mol. Biol. Evol.">
        <title>Broad Genomic Sampling Reveals a Smut Pathogenic Ancestry of the Fungal Clade Ustilaginomycotina.</title>
        <authorList>
            <person name="Kijpornyongpan T."/>
            <person name="Mondo S.J."/>
            <person name="Barry K."/>
            <person name="Sandor L."/>
            <person name="Lee J."/>
            <person name="Lipzen A."/>
            <person name="Pangilinan J."/>
            <person name="LaButti K."/>
            <person name="Hainaut M."/>
            <person name="Henrissat B."/>
            <person name="Grigoriev I.V."/>
            <person name="Spatafora J.W."/>
            <person name="Aime M.C."/>
        </authorList>
    </citation>
    <scope>NUCLEOTIDE SEQUENCE [LARGE SCALE GENOMIC DNA]</scope>
    <source>
        <strain evidence="3">MCA 4198</strain>
    </source>
</reference>
<feature type="compositionally biased region" description="Polar residues" evidence="1">
    <location>
        <begin position="97"/>
        <end position="114"/>
    </location>
</feature>
<sequence>MTRGSFWSIFLFLVFFRAITLQGRPVRTGEAKEGPSHHLRGFQQDPLTGDDVWLSALRNLPIRGDNEEGTGRYPLAFSHLDHIFHGEEATQNEEDQNGLSDATLSPAYSASASKDASEHHLGGRGQKLPARGETDMQSPPPLTDEQVLILTPSNKLNLAQREAKKKLIEKLNQGLDLQPPAPHTKRPPESYTKAAQAGETLFHGTHDGYHYIVGPSGTYRACPAHKWHESEGAVTRRIKEMGNLSPDKKLDKLHSVCVTRKRMRDLEDTKRQAVKPGGSEKQTTHTLESSEMDQNGAIEHWNNSSTQTYLNRLHELKMTILEDFKLTNTERETLSAPELQLFNCKPRELNRSQAKDLTNLVLKFSEQRKKETLSLSLVSQRIASTFNSLCALLTNAEPSRNCPLTASFKMLLAEVELPTLIMADFTLRQGKEIR</sequence>
<evidence type="ECO:0000313" key="3">
    <source>
        <dbReference type="EMBL" id="PWN93670.1"/>
    </source>
</evidence>
<feature type="region of interest" description="Disordered" evidence="1">
    <location>
        <begin position="269"/>
        <end position="290"/>
    </location>
</feature>
<name>A0A316YVT8_9BASI</name>
<dbReference type="GeneID" id="37041797"/>
<feature type="compositionally biased region" description="Polar residues" evidence="1">
    <location>
        <begin position="280"/>
        <end position="290"/>
    </location>
</feature>
<feature type="signal peptide" evidence="2">
    <location>
        <begin position="1"/>
        <end position="23"/>
    </location>
</feature>
<evidence type="ECO:0000313" key="4">
    <source>
        <dbReference type="Proteomes" id="UP000245768"/>
    </source>
</evidence>
<dbReference type="InParanoid" id="A0A316YVT8"/>
<feature type="region of interest" description="Disordered" evidence="1">
    <location>
        <begin position="89"/>
        <end position="144"/>
    </location>
</feature>